<evidence type="ECO:0000313" key="2">
    <source>
        <dbReference type="EMBL" id="KAF9737033.1"/>
    </source>
</evidence>
<dbReference type="Proteomes" id="UP000756921">
    <property type="component" value="Unassembled WGS sequence"/>
</dbReference>
<proteinExistence type="predicted"/>
<name>A0A9P6KRN6_9PLEO</name>
<gene>
    <name evidence="2" type="ORF">PMIN01_04812</name>
</gene>
<evidence type="ECO:0000313" key="3">
    <source>
        <dbReference type="Proteomes" id="UP000756921"/>
    </source>
</evidence>
<dbReference type="EMBL" id="WJXW01000004">
    <property type="protein sequence ID" value="KAF9737033.1"/>
    <property type="molecule type" value="Genomic_DNA"/>
</dbReference>
<accession>A0A9P6KRN6</accession>
<keyword evidence="3" id="KW-1185">Reference proteome</keyword>
<dbReference type="AlphaFoldDB" id="A0A9P6KRN6"/>
<comment type="caution">
    <text evidence="2">The sequence shown here is derived from an EMBL/GenBank/DDBJ whole genome shotgun (WGS) entry which is preliminary data.</text>
</comment>
<evidence type="ECO:0000256" key="1">
    <source>
        <dbReference type="SAM" id="MobiDB-lite"/>
    </source>
</evidence>
<protein>
    <submittedName>
        <fullName evidence="2">Uncharacterized protein</fullName>
    </submittedName>
</protein>
<feature type="region of interest" description="Disordered" evidence="1">
    <location>
        <begin position="44"/>
        <end position="73"/>
    </location>
</feature>
<organism evidence="2 3">
    <name type="scientific">Paraphaeosphaeria minitans</name>
    <dbReference type="NCBI Taxonomy" id="565426"/>
    <lineage>
        <taxon>Eukaryota</taxon>
        <taxon>Fungi</taxon>
        <taxon>Dikarya</taxon>
        <taxon>Ascomycota</taxon>
        <taxon>Pezizomycotina</taxon>
        <taxon>Dothideomycetes</taxon>
        <taxon>Pleosporomycetidae</taxon>
        <taxon>Pleosporales</taxon>
        <taxon>Massarineae</taxon>
        <taxon>Didymosphaeriaceae</taxon>
        <taxon>Paraphaeosphaeria</taxon>
    </lineage>
</organism>
<reference evidence="2" key="1">
    <citation type="journal article" date="2020" name="Mol. Plant Microbe Interact.">
        <title>Genome Sequence of the Biocontrol Agent Coniothyrium minitans strain Conio (IMI 134523).</title>
        <authorList>
            <person name="Patel D."/>
            <person name="Shittu T.A."/>
            <person name="Baroncelli R."/>
            <person name="Muthumeenakshi S."/>
            <person name="Osborne T.H."/>
            <person name="Janganan T.K."/>
            <person name="Sreenivasaprasad S."/>
        </authorList>
    </citation>
    <scope>NUCLEOTIDE SEQUENCE</scope>
    <source>
        <strain evidence="2">Conio</strain>
    </source>
</reference>
<dbReference type="OrthoDB" id="3775368at2759"/>
<sequence>MPLNPESIIELVPLLVTSPPTVYWIYKLTTRPRTINETSDLPLHRSKVQDEPHHHSSPCTSSAMRHGHAARIS</sequence>